<dbReference type="Pfam" id="PF01593">
    <property type="entry name" value="Amino_oxidase"/>
    <property type="match status" value="1"/>
</dbReference>
<evidence type="ECO:0000256" key="3">
    <source>
        <dbReference type="ARBA" id="ARBA00010551"/>
    </source>
</evidence>
<feature type="domain" description="Amine oxidase" evidence="12">
    <location>
        <begin position="65"/>
        <end position="576"/>
    </location>
</feature>
<comment type="cofactor">
    <cofactor evidence="11">
        <name>FAD</name>
        <dbReference type="ChEBI" id="CHEBI:57692"/>
    </cofactor>
    <text evidence="11">Binds 1 FAD per subunit.</text>
</comment>
<dbReference type="InterPro" id="IPR002937">
    <property type="entry name" value="Amino_oxidase"/>
</dbReference>
<dbReference type="Gene3D" id="3.50.50.60">
    <property type="entry name" value="FAD/NAD(P)-binding domain"/>
    <property type="match status" value="1"/>
</dbReference>
<dbReference type="NCBIfam" id="TIGR00562">
    <property type="entry name" value="proto_IX_ox"/>
    <property type="match status" value="1"/>
</dbReference>
<evidence type="ECO:0000256" key="7">
    <source>
        <dbReference type="ARBA" id="ARBA00023002"/>
    </source>
</evidence>
<comment type="similarity">
    <text evidence="3 11">Belongs to the protoporphyrinogen/coproporphyrinogen oxidase family. Protoporphyrinogen oxidase subfamily.</text>
</comment>
<dbReference type="PANTHER" id="PTHR42923:SF3">
    <property type="entry name" value="PROTOPORPHYRINOGEN OXIDASE"/>
    <property type="match status" value="1"/>
</dbReference>
<organism evidence="13 14">
    <name type="scientific">Sphaceloma murrayae</name>
    <dbReference type="NCBI Taxonomy" id="2082308"/>
    <lineage>
        <taxon>Eukaryota</taxon>
        <taxon>Fungi</taxon>
        <taxon>Dikarya</taxon>
        <taxon>Ascomycota</taxon>
        <taxon>Pezizomycotina</taxon>
        <taxon>Dothideomycetes</taxon>
        <taxon>Dothideomycetidae</taxon>
        <taxon>Myriangiales</taxon>
        <taxon>Elsinoaceae</taxon>
        <taxon>Sphaceloma</taxon>
    </lineage>
</organism>
<evidence type="ECO:0000256" key="1">
    <source>
        <dbReference type="ARBA" id="ARBA00002600"/>
    </source>
</evidence>
<evidence type="ECO:0000256" key="4">
    <source>
        <dbReference type="ARBA" id="ARBA00012867"/>
    </source>
</evidence>
<sequence>MSARVEAVTSRVGSSLIKRYSRPTGHLLASYQHMYVYLYTLAFMTSPMLQFFDAEQHIAIVGGGITGLACAYYITKYYPAAKITIYEKSSRFGGWLLSERTQVDSDGGTILFEAGPRSLRPIGNGALSLSMLSDLDLLDDTIWTSRSSPAATRRYIYYPDHLVCLLGPPAPGWLADIWKTLTTEPLFEGFLSSVFTEAFRTSRHEDLTDESIAQFIGRRLGPKLPERVLSAVFHGIYAGDINRLSAKSLTKTLWETEGEYGSFMASALLGPFRRPKLPPKRERAFMQALTELPVIPQHLADKIRMSSVFTFRNGLSQFSDGLFGYLYGRPKTNFRHSTTVQSMIKREDGKIDVATRTESAGKSSGESTSTHTHVIWTATPEHLAQYAEDTAPISKELSSIPFESVMTVNLYYSTPDLNPPGFGYLIPLAVPIEQNPENALGVVFDNSYAPDPAFDDDDIQGPAQDTVKKRGTKLTVMLGGHYWRSWPQYPTEEEGLQMAKSVLRRHLKITEEPIASRVNFNANCIPQYLVGHETRLNKIHDGLLTEYGGALRVAGSWINGVGVNDCLRSAWNTVDDLKTTRASGLESIVTP</sequence>
<dbReference type="FunCoup" id="A0A2K1R061">
    <property type="interactions" value="489"/>
</dbReference>
<evidence type="ECO:0000256" key="6">
    <source>
        <dbReference type="ARBA" id="ARBA00022827"/>
    </source>
</evidence>
<dbReference type="SUPFAM" id="SSF54373">
    <property type="entry name" value="FAD-linked reductases, C-terminal domain"/>
    <property type="match status" value="1"/>
</dbReference>
<comment type="function">
    <text evidence="1 11">Catalyzes the 6-electron oxidation of protoporphyrinogen-IX to form protoporphyrin-IX.</text>
</comment>
<keyword evidence="6 11" id="KW-0274">FAD</keyword>
<dbReference type="InterPro" id="IPR004572">
    <property type="entry name" value="Protoporphyrinogen_oxidase"/>
</dbReference>
<gene>
    <name evidence="13" type="ORF">CAC42_2940</name>
</gene>
<keyword evidence="5 11" id="KW-0285">Flavoprotein</keyword>
<dbReference type="InParanoid" id="A0A2K1R061"/>
<comment type="catalytic activity">
    <reaction evidence="10 11">
        <text>protoporphyrinogen IX + 3 O2 = protoporphyrin IX + 3 H2O2</text>
        <dbReference type="Rhea" id="RHEA:25576"/>
        <dbReference type="ChEBI" id="CHEBI:15379"/>
        <dbReference type="ChEBI" id="CHEBI:16240"/>
        <dbReference type="ChEBI" id="CHEBI:57306"/>
        <dbReference type="ChEBI" id="CHEBI:57307"/>
        <dbReference type="EC" id="1.3.3.4"/>
    </reaction>
</comment>
<dbReference type="InterPro" id="IPR036188">
    <property type="entry name" value="FAD/NAD-bd_sf"/>
</dbReference>
<evidence type="ECO:0000313" key="14">
    <source>
        <dbReference type="Proteomes" id="UP000243797"/>
    </source>
</evidence>
<proteinExistence type="inferred from homology"/>
<keyword evidence="7 11" id="KW-0560">Oxidoreductase</keyword>
<dbReference type="InterPro" id="IPR050464">
    <property type="entry name" value="Zeta_carotene_desat/Oxidored"/>
</dbReference>
<dbReference type="UniPathway" id="UPA00251">
    <property type="reaction ID" value="UER00324"/>
</dbReference>
<evidence type="ECO:0000256" key="5">
    <source>
        <dbReference type="ARBA" id="ARBA00022630"/>
    </source>
</evidence>
<evidence type="ECO:0000256" key="9">
    <source>
        <dbReference type="ARBA" id="ARBA00023244"/>
    </source>
</evidence>
<evidence type="ECO:0000256" key="10">
    <source>
        <dbReference type="ARBA" id="ARBA00047554"/>
    </source>
</evidence>
<comment type="pathway">
    <text evidence="2 11">Porphyrin-containing compound metabolism; protoporphyrin-IX biosynthesis; protoporphyrin-IX from protoporphyrinogen-IX: step 1/1.</text>
</comment>
<comment type="subcellular location">
    <subcellularLocation>
        <location evidence="11">Mitochondrion inner membrane</location>
    </subcellularLocation>
</comment>
<comment type="caution">
    <text evidence="13">The sequence shown here is derived from an EMBL/GenBank/DDBJ whole genome shotgun (WGS) entry which is preliminary data.</text>
</comment>
<dbReference type="GO" id="GO:0005743">
    <property type="term" value="C:mitochondrial inner membrane"/>
    <property type="evidence" value="ECO:0007669"/>
    <property type="project" value="UniProtKB-SubCell"/>
</dbReference>
<evidence type="ECO:0000256" key="11">
    <source>
        <dbReference type="RuleBase" id="RU367069"/>
    </source>
</evidence>
<keyword evidence="9 11" id="KW-0627">Porphyrin biosynthesis</keyword>
<dbReference type="AlphaFoldDB" id="A0A2K1R061"/>
<name>A0A2K1R061_9PEZI</name>
<dbReference type="GO" id="GO:0004729">
    <property type="term" value="F:oxygen-dependent protoporphyrinogen oxidase activity"/>
    <property type="evidence" value="ECO:0007669"/>
    <property type="project" value="UniProtKB-UniRule"/>
</dbReference>
<dbReference type="EC" id="1.3.3.4" evidence="4 11"/>
<protein>
    <recommendedName>
        <fullName evidence="4 11">Protoporphyrinogen oxidase</fullName>
        <ecNumber evidence="4 11">1.3.3.4</ecNumber>
    </recommendedName>
</protein>
<dbReference type="Proteomes" id="UP000243797">
    <property type="component" value="Unassembled WGS sequence"/>
</dbReference>
<evidence type="ECO:0000259" key="12">
    <source>
        <dbReference type="Pfam" id="PF01593"/>
    </source>
</evidence>
<dbReference type="GO" id="GO:0006782">
    <property type="term" value="P:protoporphyrinogen IX biosynthetic process"/>
    <property type="evidence" value="ECO:0007669"/>
    <property type="project" value="UniProtKB-UniRule"/>
</dbReference>
<dbReference type="STRING" id="2082308.A0A2K1R061"/>
<evidence type="ECO:0000256" key="2">
    <source>
        <dbReference type="ARBA" id="ARBA00005073"/>
    </source>
</evidence>
<evidence type="ECO:0000256" key="8">
    <source>
        <dbReference type="ARBA" id="ARBA00023133"/>
    </source>
</evidence>
<dbReference type="SUPFAM" id="SSF51905">
    <property type="entry name" value="FAD/NAD(P)-binding domain"/>
    <property type="match status" value="1"/>
</dbReference>
<dbReference type="OrthoDB" id="438553at2759"/>
<evidence type="ECO:0000313" key="13">
    <source>
        <dbReference type="EMBL" id="PNS20695.1"/>
    </source>
</evidence>
<keyword evidence="8 11" id="KW-0350">Heme biosynthesis</keyword>
<dbReference type="PANTHER" id="PTHR42923">
    <property type="entry name" value="PROTOPORPHYRINOGEN OXIDASE"/>
    <property type="match status" value="1"/>
</dbReference>
<accession>A0A2K1R061</accession>
<keyword evidence="14" id="KW-1185">Reference proteome</keyword>
<reference evidence="13 14" key="1">
    <citation type="submission" date="2017-06" db="EMBL/GenBank/DDBJ databases">
        <title>Draft genome sequence of a variant of Elsinoe murrayae.</title>
        <authorList>
            <person name="Cheng Q."/>
        </authorList>
    </citation>
    <scope>NUCLEOTIDE SEQUENCE [LARGE SCALE GENOMIC DNA]</scope>
    <source>
        <strain evidence="13 14">CQ-2017a</strain>
    </source>
</reference>
<dbReference type="EMBL" id="NKHZ01000018">
    <property type="protein sequence ID" value="PNS20695.1"/>
    <property type="molecule type" value="Genomic_DNA"/>
</dbReference>